<feature type="domain" description="Extracellular endo-alpha-(1-&gt;5)-L-arabinanase C-terminal" evidence="1">
    <location>
        <begin position="4"/>
        <end position="107"/>
    </location>
</feature>
<accession>A0ABT0XNB1</accession>
<evidence type="ECO:0000313" key="3">
    <source>
        <dbReference type="Proteomes" id="UP001203665"/>
    </source>
</evidence>
<keyword evidence="3" id="KW-1185">Reference proteome</keyword>
<evidence type="ECO:0000313" key="2">
    <source>
        <dbReference type="EMBL" id="MCM2677381.1"/>
    </source>
</evidence>
<gene>
    <name evidence="2" type="ORF">NDM98_19350</name>
</gene>
<dbReference type="Proteomes" id="UP001203665">
    <property type="component" value="Unassembled WGS sequence"/>
</dbReference>
<proteinExistence type="predicted"/>
<organism evidence="2 3">
    <name type="scientific">Alkalicoccobacillus plakortidis</name>
    <dbReference type="NCBI Taxonomy" id="444060"/>
    <lineage>
        <taxon>Bacteria</taxon>
        <taxon>Bacillati</taxon>
        <taxon>Bacillota</taxon>
        <taxon>Bacilli</taxon>
        <taxon>Bacillales</taxon>
        <taxon>Bacillaceae</taxon>
        <taxon>Alkalicoccobacillus</taxon>
    </lineage>
</organism>
<dbReference type="EMBL" id="JAMQJY010000003">
    <property type="protein sequence ID" value="MCM2677381.1"/>
    <property type="molecule type" value="Genomic_DNA"/>
</dbReference>
<sequence length="110" mass="12562">MVAPYRHAGEITERVERKDVIGDYEVIDHGSEITAEINMPKNIVLEKNNKISGDMSGKWKRMGHNRAELEMDGQTFEGVFLNQYNPNEGRYVITFTLMSLDGEALWGTKK</sequence>
<dbReference type="Gene3D" id="2.40.128.10">
    <property type="match status" value="1"/>
</dbReference>
<protein>
    <recommendedName>
        <fullName evidence="1">Extracellular endo-alpha-(1-&gt;5)-L-arabinanase C-terminal domain-containing protein</fullName>
    </recommendedName>
</protein>
<dbReference type="RefSeq" id="WP_251611101.1">
    <property type="nucleotide sequence ID" value="NZ_JAMQJY010000003.1"/>
</dbReference>
<evidence type="ECO:0000259" key="1">
    <source>
        <dbReference type="Pfam" id="PF16369"/>
    </source>
</evidence>
<dbReference type="InterPro" id="IPR032291">
    <property type="entry name" value="Abn2_C"/>
</dbReference>
<comment type="caution">
    <text evidence="2">The sequence shown here is derived from an EMBL/GenBank/DDBJ whole genome shotgun (WGS) entry which is preliminary data.</text>
</comment>
<reference evidence="2" key="1">
    <citation type="submission" date="2022-06" db="EMBL/GenBank/DDBJ databases">
        <title>Alkalicoccobacillus porphyridii sp. nov., isolated from a marine red alga, Porphyridium purpureum and reclassification of Shouchella plakortidis and Shouchella gibsonii as Alkalicoccobacillus plakortidis comb. nov. and Alkalicoccobacillus gibsonii comb. nov.</title>
        <authorList>
            <person name="Kim K.H."/>
            <person name="Lee J.K."/>
            <person name="Han D.M."/>
            <person name="Baek J.H."/>
            <person name="Jeon C.O."/>
        </authorList>
    </citation>
    <scope>NUCLEOTIDE SEQUENCE</scope>
    <source>
        <strain evidence="2">DSM 19153</strain>
    </source>
</reference>
<name>A0ABT0XNB1_9BACI</name>
<dbReference type="Pfam" id="PF16369">
    <property type="entry name" value="GH43_C"/>
    <property type="match status" value="1"/>
</dbReference>